<evidence type="ECO:0000313" key="2">
    <source>
        <dbReference type="Proteomes" id="UP000245938"/>
    </source>
</evidence>
<comment type="caution">
    <text evidence="1">The sequence shown here is derived from an EMBL/GenBank/DDBJ whole genome shotgun (WGS) entry which is preliminary data.</text>
</comment>
<reference evidence="1 2" key="1">
    <citation type="submission" date="2018-05" db="EMBL/GenBank/DDBJ databases">
        <title>Kurthia sibirica genome sequence.</title>
        <authorList>
            <person name="Maclea K.S."/>
            <person name="Goen A.E."/>
        </authorList>
    </citation>
    <scope>NUCLEOTIDE SEQUENCE [LARGE SCALE GENOMIC DNA]</scope>
    <source>
        <strain evidence="1 2">ATCC 49154</strain>
    </source>
</reference>
<keyword evidence="2" id="KW-1185">Reference proteome</keyword>
<protein>
    <submittedName>
        <fullName evidence="1">Uncharacterized protein</fullName>
    </submittedName>
</protein>
<gene>
    <name evidence="1" type="ORF">DEX24_15945</name>
</gene>
<dbReference type="AlphaFoldDB" id="A0A2U3AGB9"/>
<evidence type="ECO:0000313" key="1">
    <source>
        <dbReference type="EMBL" id="PWI23570.1"/>
    </source>
</evidence>
<accession>A0A2U3AGB9</accession>
<name>A0A2U3AGB9_9BACL</name>
<dbReference type="EMBL" id="QFVR01000033">
    <property type="protein sequence ID" value="PWI23570.1"/>
    <property type="molecule type" value="Genomic_DNA"/>
</dbReference>
<organism evidence="1 2">
    <name type="scientific">Kurthia sibirica</name>
    <dbReference type="NCBI Taxonomy" id="202750"/>
    <lineage>
        <taxon>Bacteria</taxon>
        <taxon>Bacillati</taxon>
        <taxon>Bacillota</taxon>
        <taxon>Bacilli</taxon>
        <taxon>Bacillales</taxon>
        <taxon>Caryophanaceae</taxon>
        <taxon>Kurthia</taxon>
    </lineage>
</organism>
<sequence length="126" mass="14110">MLRQIIQQACQQYTSTYSELVEPVNNLLIALDADISEKTASSVIANLQNYFNGQCSIQACHLEESNHFLEDGIRTLKNGDTANGAVQLFGAGLNFASYLMKSDGLKNTDPYLELNERFIKLFQELQ</sequence>
<proteinExistence type="predicted"/>
<dbReference type="OrthoDB" id="2361324at2"/>
<dbReference type="Proteomes" id="UP000245938">
    <property type="component" value="Unassembled WGS sequence"/>
</dbReference>